<dbReference type="Proteomes" id="UP001380365">
    <property type="component" value="Unassembled WGS sequence"/>
</dbReference>
<dbReference type="RefSeq" id="WP_132882933.1">
    <property type="nucleotide sequence ID" value="NZ_JBBGZA010000001.1"/>
</dbReference>
<feature type="chain" id="PRO_5045648831" evidence="1">
    <location>
        <begin position="19"/>
        <end position="117"/>
    </location>
</feature>
<comment type="caution">
    <text evidence="2">The sequence shown here is derived from an EMBL/GenBank/DDBJ whole genome shotgun (WGS) entry which is preliminary data.</text>
</comment>
<evidence type="ECO:0000313" key="2">
    <source>
        <dbReference type="EMBL" id="MEJ5093378.1"/>
    </source>
</evidence>
<protein>
    <submittedName>
        <fullName evidence="2">Uncharacterized protein</fullName>
    </submittedName>
</protein>
<organism evidence="2 3">
    <name type="scientific">Sphingomonas molluscorum</name>
    <dbReference type="NCBI Taxonomy" id="418184"/>
    <lineage>
        <taxon>Bacteria</taxon>
        <taxon>Pseudomonadati</taxon>
        <taxon>Pseudomonadota</taxon>
        <taxon>Alphaproteobacteria</taxon>
        <taxon>Sphingomonadales</taxon>
        <taxon>Sphingomonadaceae</taxon>
        <taxon>Sphingomonas</taxon>
    </lineage>
</organism>
<dbReference type="EMBL" id="JBBGZA010000001">
    <property type="protein sequence ID" value="MEJ5093378.1"/>
    <property type="molecule type" value="Genomic_DNA"/>
</dbReference>
<accession>A0ABU8Q150</accession>
<keyword evidence="1" id="KW-0732">Signal</keyword>
<name>A0ABU8Q150_9SPHN</name>
<sequence>MTRWAFPGLLMVPAAVVAAPQGLPGHYYLSGMTEVGSELLLRGDGRYRWFMAYGALDLAVEGSWTRSGDTLTLVADPGMLAEDGMESIFARMQLRIEKDGALVPTENLRGAYRKAGV</sequence>
<evidence type="ECO:0000313" key="3">
    <source>
        <dbReference type="Proteomes" id="UP001380365"/>
    </source>
</evidence>
<gene>
    <name evidence="2" type="ORF">WH159_02295</name>
</gene>
<proteinExistence type="predicted"/>
<keyword evidence="3" id="KW-1185">Reference proteome</keyword>
<feature type="signal peptide" evidence="1">
    <location>
        <begin position="1"/>
        <end position="18"/>
    </location>
</feature>
<reference evidence="2 3" key="1">
    <citation type="submission" date="2023-12" db="EMBL/GenBank/DDBJ databases">
        <title>Gut-associated functions are favored during microbiome assembly across C. elegans life.</title>
        <authorList>
            <person name="Zimmermann J."/>
        </authorList>
    </citation>
    <scope>NUCLEOTIDE SEQUENCE [LARGE SCALE GENOMIC DNA]</scope>
    <source>
        <strain evidence="2 3">JUb134</strain>
    </source>
</reference>
<evidence type="ECO:0000256" key="1">
    <source>
        <dbReference type="SAM" id="SignalP"/>
    </source>
</evidence>